<proteinExistence type="predicted"/>
<evidence type="ECO:0000313" key="1">
    <source>
        <dbReference type="EMBL" id="CAG1842915.1"/>
    </source>
</evidence>
<protein>
    <submittedName>
        <fullName evidence="1">(wild Malaysian banana) hypothetical protein</fullName>
    </submittedName>
</protein>
<dbReference type="Gramene" id="Ma04_t21070.1">
    <property type="protein sequence ID" value="Ma04_p21070.1"/>
    <property type="gene ID" value="Ma04_g21070"/>
</dbReference>
<accession>A0A804IS46</accession>
<evidence type="ECO:0000313" key="2">
    <source>
        <dbReference type="EnsemblPlants" id="Ma04_p21070.1"/>
    </source>
</evidence>
<sequence>MNNGKPPWQKSELAREVFDSAAGLPNPLWMQRQLPRGGLLHNGWIRCSAMTTTSLEDSRQYRFHHPDCTSGGSHSEGKEGEKNGLMVYWRKLRERNNTRNKNNKWKSKQQQAHRSPCYIPPCTNKQAIARQHHPIYILPTCLQAAHH</sequence>
<reference evidence="1" key="1">
    <citation type="submission" date="2021-03" db="EMBL/GenBank/DDBJ databases">
        <authorList>
            <consortium name="Genoscope - CEA"/>
            <person name="William W."/>
        </authorList>
    </citation>
    <scope>NUCLEOTIDE SEQUENCE</scope>
    <source>
        <strain evidence="1">Doubled-haploid Pahang</strain>
    </source>
</reference>
<organism evidence="2 3">
    <name type="scientific">Musa acuminata subsp. malaccensis</name>
    <name type="common">Wild banana</name>
    <name type="synonym">Musa malaccensis</name>
    <dbReference type="NCBI Taxonomy" id="214687"/>
    <lineage>
        <taxon>Eukaryota</taxon>
        <taxon>Viridiplantae</taxon>
        <taxon>Streptophyta</taxon>
        <taxon>Embryophyta</taxon>
        <taxon>Tracheophyta</taxon>
        <taxon>Spermatophyta</taxon>
        <taxon>Magnoliopsida</taxon>
        <taxon>Liliopsida</taxon>
        <taxon>Zingiberales</taxon>
        <taxon>Musaceae</taxon>
        <taxon>Musa</taxon>
    </lineage>
</organism>
<dbReference type="Proteomes" id="UP000012960">
    <property type="component" value="Unplaced"/>
</dbReference>
<dbReference type="AlphaFoldDB" id="A0A804IS46"/>
<reference evidence="2" key="2">
    <citation type="submission" date="2021-05" db="UniProtKB">
        <authorList>
            <consortium name="EnsemblPlants"/>
        </authorList>
    </citation>
    <scope>IDENTIFICATION</scope>
    <source>
        <strain evidence="2">subsp. malaccensis</strain>
    </source>
</reference>
<name>A0A804IS46_MUSAM</name>
<dbReference type="EMBL" id="HG996469">
    <property type="protein sequence ID" value="CAG1842915.1"/>
    <property type="molecule type" value="Genomic_DNA"/>
</dbReference>
<dbReference type="InParanoid" id="A0A804IS46"/>
<gene>
    <name evidence="1" type="ORF">GSMUA_127100.1</name>
</gene>
<keyword evidence="3" id="KW-1185">Reference proteome</keyword>
<evidence type="ECO:0000313" key="3">
    <source>
        <dbReference type="Proteomes" id="UP000012960"/>
    </source>
</evidence>
<dbReference type="EnsemblPlants" id="Ma04_t21070.1">
    <property type="protein sequence ID" value="Ma04_p21070.1"/>
    <property type="gene ID" value="Ma04_g21070"/>
</dbReference>